<evidence type="ECO:0000313" key="1">
    <source>
        <dbReference type="EMBL" id="CAH0525684.1"/>
    </source>
</evidence>
<protein>
    <submittedName>
        <fullName evidence="1">Uncharacterized protein</fullName>
    </submittedName>
</protein>
<organism evidence="1 2">
    <name type="scientific">Vibrio hippocampi</name>
    <dbReference type="NCBI Taxonomy" id="654686"/>
    <lineage>
        <taxon>Bacteria</taxon>
        <taxon>Pseudomonadati</taxon>
        <taxon>Pseudomonadota</taxon>
        <taxon>Gammaproteobacteria</taxon>
        <taxon>Vibrionales</taxon>
        <taxon>Vibrionaceae</taxon>
        <taxon>Vibrio</taxon>
    </lineage>
</organism>
<reference evidence="1" key="1">
    <citation type="submission" date="2021-12" db="EMBL/GenBank/DDBJ databases">
        <authorList>
            <person name="Rodrigo-Torres L."/>
            <person name="Arahal R. D."/>
            <person name="Lucena T."/>
        </authorList>
    </citation>
    <scope>NUCLEOTIDE SEQUENCE</scope>
    <source>
        <strain evidence="1">CECT 8226</strain>
    </source>
</reference>
<dbReference type="EMBL" id="CAKLCM010000002">
    <property type="protein sequence ID" value="CAH0525684.1"/>
    <property type="molecule type" value="Genomic_DNA"/>
</dbReference>
<keyword evidence="2" id="KW-1185">Reference proteome</keyword>
<accession>A0ABN8DEY8</accession>
<proteinExistence type="predicted"/>
<comment type="caution">
    <text evidence="1">The sequence shown here is derived from an EMBL/GenBank/DDBJ whole genome shotgun (WGS) entry which is preliminary data.</text>
</comment>
<evidence type="ECO:0000313" key="2">
    <source>
        <dbReference type="Proteomes" id="UP000838160"/>
    </source>
</evidence>
<name>A0ABN8DEY8_9VIBR</name>
<gene>
    <name evidence="1" type="ORF">VHP8226_01214</name>
</gene>
<sequence>MYMKQLNLINEPSIGWVTLPSGETATWFYNPDTTEIARYATKVVFRSAENEQEYIYILLLPENNIDDDSTRKSWSIAQDLGSVDGKLYQPSFSKLIYSLEDCDIKK</sequence>
<dbReference type="Proteomes" id="UP000838160">
    <property type="component" value="Unassembled WGS sequence"/>
</dbReference>